<dbReference type="EMBL" id="QQAX01000008">
    <property type="protein sequence ID" value="RDI44844.1"/>
    <property type="molecule type" value="Genomic_DNA"/>
</dbReference>
<gene>
    <name evidence="2" type="ORF">C8D86_10898</name>
</gene>
<keyword evidence="3" id="KW-1185">Reference proteome</keyword>
<reference evidence="2 3" key="1">
    <citation type="submission" date="2018-07" db="EMBL/GenBank/DDBJ databases">
        <title>Genomic Encyclopedia of Type Strains, Phase IV (KMG-IV): sequencing the most valuable type-strain genomes for metagenomic binning, comparative biology and taxonomic classification.</title>
        <authorList>
            <person name="Goeker M."/>
        </authorList>
    </citation>
    <scope>NUCLEOTIDE SEQUENCE [LARGE SCALE GENOMIC DNA]</scope>
    <source>
        <strain evidence="2 3">DSM 16500</strain>
    </source>
</reference>
<evidence type="ECO:0000313" key="3">
    <source>
        <dbReference type="Proteomes" id="UP000254720"/>
    </source>
</evidence>
<comment type="caution">
    <text evidence="2">The sequence shown here is derived from an EMBL/GenBank/DDBJ whole genome shotgun (WGS) entry which is preliminary data.</text>
</comment>
<evidence type="ECO:0000256" key="1">
    <source>
        <dbReference type="SAM" id="MobiDB-lite"/>
    </source>
</evidence>
<sequence>MAALIIESQLTEELTAMQKTMKGVLPSLDVEERKAYDQEISHLDYEKNTREINNRDFQEEIKSVNAAKAQRDKIFNAKIAELKTMMVLLQKPYAVRSRKEKKQFLKDYQTLTPEYQHKLLKFQSVNDLVELRKNRKIQKSEIFQKNIAKLLKSKQFDHLDDEKKSFMKLYIVLDVKNKNDVLSTQKDSAKKSLFSDKFLLRRDNTAQFFIKRESQKKRNNAIEYGYYGNLNAEQRSRFIDKYLDMKKEDKIMVLNSQYKSDREKILHDLNEKGLKSEVKFISQYEKKSISQMQNIVKSASKLDLKKKMNAFIRSYVKLDPEHKKQVLDSISEKDIDAIYSYFRRQYYPGEKTPPYGRDGYRFIDEFRTKKELDKLFMLDIAKLETTEDQLKTMQRLSKHYEVFGLETNTKALLQKKLTEMCDRIFYQLMNKPYNTLDKNEKSLLIYTYVYSNEQQRAALMISQSTEEKKEIYKILSENHFAASFTDAALLLLPSIQKAPTLSPALVSPVSTHHASFFNNAENASEEKGPQPTTRPRRNSRS</sequence>
<evidence type="ECO:0000313" key="2">
    <source>
        <dbReference type="EMBL" id="RDI44844.1"/>
    </source>
</evidence>
<name>A0A370GQT3_9COXI</name>
<proteinExistence type="predicted"/>
<organism evidence="2 3">
    <name type="scientific">Aquicella lusitana</name>
    <dbReference type="NCBI Taxonomy" id="254246"/>
    <lineage>
        <taxon>Bacteria</taxon>
        <taxon>Pseudomonadati</taxon>
        <taxon>Pseudomonadota</taxon>
        <taxon>Gammaproteobacteria</taxon>
        <taxon>Legionellales</taxon>
        <taxon>Coxiellaceae</taxon>
        <taxon>Aquicella</taxon>
    </lineage>
</organism>
<accession>A0A370GQT3</accession>
<dbReference type="Proteomes" id="UP000254720">
    <property type="component" value="Unassembled WGS sequence"/>
</dbReference>
<protein>
    <submittedName>
        <fullName evidence="2">Uncharacterized protein</fullName>
    </submittedName>
</protein>
<dbReference type="AlphaFoldDB" id="A0A370GQT3"/>
<feature type="region of interest" description="Disordered" evidence="1">
    <location>
        <begin position="518"/>
        <end position="541"/>
    </location>
</feature>